<dbReference type="AlphaFoldDB" id="A0A840AL38"/>
<keyword evidence="1" id="KW-0805">Transcription regulation</keyword>
<keyword evidence="2 6" id="KW-0238">DNA-binding</keyword>
<dbReference type="Pfam" id="PF00392">
    <property type="entry name" value="GntR"/>
    <property type="match status" value="1"/>
</dbReference>
<dbReference type="SUPFAM" id="SSF48008">
    <property type="entry name" value="GntR ligand-binding domain-like"/>
    <property type="match status" value="1"/>
</dbReference>
<keyword evidence="7" id="KW-1185">Reference proteome</keyword>
<dbReference type="PROSITE" id="PS50949">
    <property type="entry name" value="HTH_GNTR"/>
    <property type="match status" value="1"/>
</dbReference>
<dbReference type="PANTHER" id="PTHR43537">
    <property type="entry name" value="TRANSCRIPTIONAL REGULATOR, GNTR FAMILY"/>
    <property type="match status" value="1"/>
</dbReference>
<dbReference type="PANTHER" id="PTHR43537:SF5">
    <property type="entry name" value="UXU OPERON TRANSCRIPTIONAL REGULATOR"/>
    <property type="match status" value="1"/>
</dbReference>
<dbReference type="InterPro" id="IPR000524">
    <property type="entry name" value="Tscrpt_reg_HTH_GntR"/>
</dbReference>
<dbReference type="RefSeq" id="WP_183397772.1">
    <property type="nucleotide sequence ID" value="NZ_JACIDS010000002.1"/>
</dbReference>
<feature type="domain" description="HTH gntR-type" evidence="5">
    <location>
        <begin position="20"/>
        <end position="88"/>
    </location>
</feature>
<evidence type="ECO:0000313" key="6">
    <source>
        <dbReference type="EMBL" id="MBB3930078.1"/>
    </source>
</evidence>
<accession>A0A840AL38</accession>
<comment type="caution">
    <text evidence="6">The sequence shown here is derived from an EMBL/GenBank/DDBJ whole genome shotgun (WGS) entry which is preliminary data.</text>
</comment>
<evidence type="ECO:0000259" key="5">
    <source>
        <dbReference type="PROSITE" id="PS50949"/>
    </source>
</evidence>
<dbReference type="Gene3D" id="1.10.10.10">
    <property type="entry name" value="Winged helix-like DNA-binding domain superfamily/Winged helix DNA-binding domain"/>
    <property type="match status" value="1"/>
</dbReference>
<evidence type="ECO:0000256" key="4">
    <source>
        <dbReference type="SAM" id="MobiDB-lite"/>
    </source>
</evidence>
<protein>
    <submittedName>
        <fullName evidence="6">DNA-binding FadR family transcriptional regulator</fullName>
    </submittedName>
</protein>
<dbReference type="InterPro" id="IPR011711">
    <property type="entry name" value="GntR_C"/>
</dbReference>
<dbReference type="SMART" id="SM00895">
    <property type="entry name" value="FCD"/>
    <property type="match status" value="1"/>
</dbReference>
<evidence type="ECO:0000313" key="7">
    <source>
        <dbReference type="Proteomes" id="UP000553963"/>
    </source>
</evidence>
<dbReference type="PRINTS" id="PR00035">
    <property type="entry name" value="HTHGNTR"/>
</dbReference>
<sequence>MNSSGHLRPVDASDEEETPTSLVSKVIHGIRSMIRSEGMKVGDPLPSETAIGEQLGVSRAVVREAYRSMAALGLISVSNGRRARVSAVDDEVLALVIDHGVQTDQVSVQQILDVRRTIEMRTVGLAALRRTDKEAREIKALAAAMRADFHQMDKVMEHDIAFHETIARASRNPMFALIVGSFHVVTRQTWRVGWLARGNDGERYENVSCHEAIAAHIEAGDRTAAEAQMAAHFDNTVKILLASGIN</sequence>
<evidence type="ECO:0000256" key="1">
    <source>
        <dbReference type="ARBA" id="ARBA00023015"/>
    </source>
</evidence>
<dbReference type="GO" id="GO:0003677">
    <property type="term" value="F:DNA binding"/>
    <property type="evidence" value="ECO:0007669"/>
    <property type="project" value="UniProtKB-KW"/>
</dbReference>
<feature type="region of interest" description="Disordered" evidence="4">
    <location>
        <begin position="1"/>
        <end position="21"/>
    </location>
</feature>
<dbReference type="Gene3D" id="1.20.120.530">
    <property type="entry name" value="GntR ligand-binding domain-like"/>
    <property type="match status" value="1"/>
</dbReference>
<dbReference type="InterPro" id="IPR008920">
    <property type="entry name" value="TF_FadR/GntR_C"/>
</dbReference>
<dbReference type="Pfam" id="PF07729">
    <property type="entry name" value="FCD"/>
    <property type="match status" value="1"/>
</dbReference>
<name>A0A840AL38_9HYPH</name>
<evidence type="ECO:0000256" key="3">
    <source>
        <dbReference type="ARBA" id="ARBA00023163"/>
    </source>
</evidence>
<proteinExistence type="predicted"/>
<dbReference type="EMBL" id="JACIDS010000002">
    <property type="protein sequence ID" value="MBB3930078.1"/>
    <property type="molecule type" value="Genomic_DNA"/>
</dbReference>
<dbReference type="Proteomes" id="UP000553963">
    <property type="component" value="Unassembled WGS sequence"/>
</dbReference>
<dbReference type="InterPro" id="IPR036388">
    <property type="entry name" value="WH-like_DNA-bd_sf"/>
</dbReference>
<dbReference type="GO" id="GO:0003700">
    <property type="term" value="F:DNA-binding transcription factor activity"/>
    <property type="evidence" value="ECO:0007669"/>
    <property type="project" value="InterPro"/>
</dbReference>
<dbReference type="SUPFAM" id="SSF46785">
    <property type="entry name" value="Winged helix' DNA-binding domain"/>
    <property type="match status" value="1"/>
</dbReference>
<dbReference type="CDD" id="cd07377">
    <property type="entry name" value="WHTH_GntR"/>
    <property type="match status" value="1"/>
</dbReference>
<organism evidence="6 7">
    <name type="scientific">Kaistia hirudinis</name>
    <dbReference type="NCBI Taxonomy" id="1293440"/>
    <lineage>
        <taxon>Bacteria</taxon>
        <taxon>Pseudomonadati</taxon>
        <taxon>Pseudomonadota</taxon>
        <taxon>Alphaproteobacteria</taxon>
        <taxon>Hyphomicrobiales</taxon>
        <taxon>Kaistiaceae</taxon>
        <taxon>Kaistia</taxon>
    </lineage>
</organism>
<dbReference type="SMART" id="SM00345">
    <property type="entry name" value="HTH_GNTR"/>
    <property type="match status" value="1"/>
</dbReference>
<keyword evidence="3" id="KW-0804">Transcription</keyword>
<reference evidence="6 7" key="1">
    <citation type="submission" date="2020-08" db="EMBL/GenBank/DDBJ databases">
        <title>Genomic Encyclopedia of Type Strains, Phase IV (KMG-IV): sequencing the most valuable type-strain genomes for metagenomic binning, comparative biology and taxonomic classification.</title>
        <authorList>
            <person name="Goeker M."/>
        </authorList>
    </citation>
    <scope>NUCLEOTIDE SEQUENCE [LARGE SCALE GENOMIC DNA]</scope>
    <source>
        <strain evidence="6 7">DSM 25966</strain>
    </source>
</reference>
<gene>
    <name evidence="6" type="ORF">GGR25_001117</name>
</gene>
<dbReference type="InterPro" id="IPR036390">
    <property type="entry name" value="WH_DNA-bd_sf"/>
</dbReference>
<evidence type="ECO:0000256" key="2">
    <source>
        <dbReference type="ARBA" id="ARBA00023125"/>
    </source>
</evidence>